<accession>A0AAV6LH53</accession>
<organism evidence="2 3">
    <name type="scientific">Rhododendron griersonianum</name>
    <dbReference type="NCBI Taxonomy" id="479676"/>
    <lineage>
        <taxon>Eukaryota</taxon>
        <taxon>Viridiplantae</taxon>
        <taxon>Streptophyta</taxon>
        <taxon>Embryophyta</taxon>
        <taxon>Tracheophyta</taxon>
        <taxon>Spermatophyta</taxon>
        <taxon>Magnoliopsida</taxon>
        <taxon>eudicotyledons</taxon>
        <taxon>Gunneridae</taxon>
        <taxon>Pentapetalae</taxon>
        <taxon>asterids</taxon>
        <taxon>Ericales</taxon>
        <taxon>Ericaceae</taxon>
        <taxon>Ericoideae</taxon>
        <taxon>Rhodoreae</taxon>
        <taxon>Rhododendron</taxon>
    </lineage>
</organism>
<dbReference type="EMBL" id="JACTNZ010000001">
    <property type="protein sequence ID" value="KAG5564122.1"/>
    <property type="molecule type" value="Genomic_DNA"/>
</dbReference>
<feature type="region of interest" description="Disordered" evidence="1">
    <location>
        <begin position="72"/>
        <end position="98"/>
    </location>
</feature>
<evidence type="ECO:0000256" key="1">
    <source>
        <dbReference type="SAM" id="MobiDB-lite"/>
    </source>
</evidence>
<gene>
    <name evidence="2" type="ORF">RHGRI_000341</name>
</gene>
<reference evidence="2" key="1">
    <citation type="submission" date="2020-08" db="EMBL/GenBank/DDBJ databases">
        <title>Plant Genome Project.</title>
        <authorList>
            <person name="Zhang R.-G."/>
        </authorList>
    </citation>
    <scope>NUCLEOTIDE SEQUENCE</scope>
    <source>
        <strain evidence="2">WSP0</strain>
        <tissue evidence="2">Leaf</tissue>
    </source>
</reference>
<proteinExistence type="predicted"/>
<keyword evidence="3" id="KW-1185">Reference proteome</keyword>
<name>A0AAV6LH53_9ERIC</name>
<comment type="caution">
    <text evidence="2">The sequence shown here is derived from an EMBL/GenBank/DDBJ whole genome shotgun (WGS) entry which is preliminary data.</text>
</comment>
<protein>
    <submittedName>
        <fullName evidence="2">Uncharacterized protein</fullName>
    </submittedName>
</protein>
<sequence>MYCKESTHYLPLRVCQEIHPTKTLFECPFCATPKPPLHNDGDHVRIPIESLKYAPPEVGEWIFYMSDSDEQVVHDPPTVGTSGHCRPPGARGPQTFPEPFPVNGECVVNKKEI</sequence>
<evidence type="ECO:0000313" key="3">
    <source>
        <dbReference type="Proteomes" id="UP000823749"/>
    </source>
</evidence>
<dbReference type="Proteomes" id="UP000823749">
    <property type="component" value="Chromosome 1"/>
</dbReference>
<dbReference type="AlphaFoldDB" id="A0AAV6LH53"/>
<evidence type="ECO:0000313" key="2">
    <source>
        <dbReference type="EMBL" id="KAG5564122.1"/>
    </source>
</evidence>